<gene>
    <name evidence="2" type="ORF">ACBT_0139</name>
</gene>
<dbReference type="RefSeq" id="WP_176325314.1">
    <property type="nucleotide sequence ID" value="NZ_CP054051.1"/>
</dbReference>
<dbReference type="AlphaFoldDB" id="A0A7L5JLP7"/>
<dbReference type="Proteomes" id="UP000509513">
    <property type="component" value="Chromosome"/>
</dbReference>
<accession>A0A7L5JLP7</accession>
<sequence>MEYKYNIEDFKNIDFGETNEQEEKILEFCTTLKTTKEIFDYLNIDDDLDSFQMTIDEMVDYGLLLERFPNKPDHPKQKYKRNKSVKEETKQTRRVLELINRFNNGEKICIEGLQKAAQDAYDYNGSELDKLWFNESTKNKMGIPQPMSEKSIRRDLDIIKSHFPRAFELITTEKGCYKSLGKKMFDNFLNPEALSLMIQTFTIAQRSNMFDSFDISEEDKAILNKKAKEKNKIYEFKNRPFEHIEKDMEYFHIIEKNIKDRKTLYFEYEEMSGNVMKIEVKPYKILFMNDNFYVGCAVDNEYLYSTYRISRILDIKELGKRFILDPEIEQFIKDSQTPFSRYVKGYKSKMIDVIIEVVSKKAFYFSSKNYLSSQEIIEKKENGNLLIKYSVTQEIEVVELIKKWIPYVKVIEPLSLKNSIENELKEYLKV</sequence>
<reference evidence="2 3" key="1">
    <citation type="submission" date="2020-05" db="EMBL/GenBank/DDBJ databases">
        <title>Complete genome sequencing of Campylobacter and Arcobacter type strains.</title>
        <authorList>
            <person name="Miller W.G."/>
            <person name="Yee E."/>
        </authorList>
    </citation>
    <scope>NUCLEOTIDE SEQUENCE [LARGE SCALE GENOMIC DNA]</scope>
    <source>
        <strain evidence="2 3">LMG 21996</strain>
    </source>
</reference>
<evidence type="ECO:0000313" key="2">
    <source>
        <dbReference type="EMBL" id="QKJ26124.1"/>
    </source>
</evidence>
<dbReference type="Pfam" id="PF13280">
    <property type="entry name" value="WYL"/>
    <property type="match status" value="1"/>
</dbReference>
<protein>
    <submittedName>
        <fullName evidence="2">Transcriptional regulator (WYL domain)</fullName>
    </submittedName>
</protein>
<dbReference type="KEGG" id="acib:ACBT_0139"/>
<dbReference type="PROSITE" id="PS52050">
    <property type="entry name" value="WYL"/>
    <property type="match status" value="1"/>
</dbReference>
<name>A0A7L5JLP7_9BACT</name>
<dbReference type="PANTHER" id="PTHR34580:SF1">
    <property type="entry name" value="PROTEIN PAFC"/>
    <property type="match status" value="1"/>
</dbReference>
<dbReference type="InterPro" id="IPR051534">
    <property type="entry name" value="CBASS_pafABC_assoc_protein"/>
</dbReference>
<evidence type="ECO:0000259" key="1">
    <source>
        <dbReference type="Pfam" id="PF13280"/>
    </source>
</evidence>
<dbReference type="InterPro" id="IPR026881">
    <property type="entry name" value="WYL_dom"/>
</dbReference>
<organism evidence="2 3">
    <name type="scientific">Aliarcobacter cibarius</name>
    <dbReference type="NCBI Taxonomy" id="255507"/>
    <lineage>
        <taxon>Bacteria</taxon>
        <taxon>Pseudomonadati</taxon>
        <taxon>Campylobacterota</taxon>
        <taxon>Epsilonproteobacteria</taxon>
        <taxon>Campylobacterales</taxon>
        <taxon>Arcobacteraceae</taxon>
        <taxon>Aliarcobacter</taxon>
    </lineage>
</organism>
<evidence type="ECO:0000313" key="3">
    <source>
        <dbReference type="Proteomes" id="UP000509513"/>
    </source>
</evidence>
<feature type="domain" description="WYL" evidence="1">
    <location>
        <begin position="250"/>
        <end position="316"/>
    </location>
</feature>
<dbReference type="PANTHER" id="PTHR34580">
    <property type="match status" value="1"/>
</dbReference>
<dbReference type="EMBL" id="CP054051">
    <property type="protein sequence ID" value="QKJ26124.1"/>
    <property type="molecule type" value="Genomic_DNA"/>
</dbReference>
<proteinExistence type="predicted"/>